<proteinExistence type="predicted"/>
<name>A0A918A744_9ACTN</name>
<dbReference type="EMBL" id="BMNK01000008">
    <property type="protein sequence ID" value="GGP10011.1"/>
    <property type="molecule type" value="Genomic_DNA"/>
</dbReference>
<dbReference type="RefSeq" id="WP_189140932.1">
    <property type="nucleotide sequence ID" value="NZ_BMNK01000008.1"/>
</dbReference>
<reference evidence="1" key="1">
    <citation type="journal article" date="2014" name="Int. J. Syst. Evol. Microbiol.">
        <title>Complete genome sequence of Corynebacterium casei LMG S-19264T (=DSM 44701T), isolated from a smear-ripened cheese.</title>
        <authorList>
            <consortium name="US DOE Joint Genome Institute (JGI-PGF)"/>
            <person name="Walter F."/>
            <person name="Albersmeier A."/>
            <person name="Kalinowski J."/>
            <person name="Ruckert C."/>
        </authorList>
    </citation>
    <scope>NUCLEOTIDE SEQUENCE</scope>
    <source>
        <strain evidence="1">CGMCC 4.7430</strain>
    </source>
</reference>
<evidence type="ECO:0000313" key="2">
    <source>
        <dbReference type="Proteomes" id="UP000660745"/>
    </source>
</evidence>
<reference evidence="1" key="2">
    <citation type="submission" date="2020-09" db="EMBL/GenBank/DDBJ databases">
        <authorList>
            <person name="Sun Q."/>
            <person name="Zhou Y."/>
        </authorList>
    </citation>
    <scope>NUCLEOTIDE SEQUENCE</scope>
    <source>
        <strain evidence="1">CGMCC 4.7430</strain>
    </source>
</reference>
<accession>A0A918A744</accession>
<protein>
    <submittedName>
        <fullName evidence="1">Uncharacterized protein</fullName>
    </submittedName>
</protein>
<sequence>MINDEYFLAALRLASGNDPIPGHVSAAARDVFELRVPRAVTAMPAEGATARGVRGADGPRTVRFVAAGLTFDLEVTVGDGLIDVVGQVFPTPCEGSHVDVRTPHLTLTRSLADSGQFAATGLPPGWLSVVCHRPGQEPVQTRWVRVRP</sequence>
<dbReference type="Proteomes" id="UP000660745">
    <property type="component" value="Unassembled WGS sequence"/>
</dbReference>
<organism evidence="1 2">
    <name type="scientific">Nonomuraea glycinis</name>
    <dbReference type="NCBI Taxonomy" id="2047744"/>
    <lineage>
        <taxon>Bacteria</taxon>
        <taxon>Bacillati</taxon>
        <taxon>Actinomycetota</taxon>
        <taxon>Actinomycetes</taxon>
        <taxon>Streptosporangiales</taxon>
        <taxon>Streptosporangiaceae</taxon>
        <taxon>Nonomuraea</taxon>
    </lineage>
</organism>
<comment type="caution">
    <text evidence="1">The sequence shown here is derived from an EMBL/GenBank/DDBJ whole genome shotgun (WGS) entry which is preliminary data.</text>
</comment>
<keyword evidence="2" id="KW-1185">Reference proteome</keyword>
<evidence type="ECO:0000313" key="1">
    <source>
        <dbReference type="EMBL" id="GGP10011.1"/>
    </source>
</evidence>
<gene>
    <name evidence="1" type="ORF">GCM10012278_47960</name>
</gene>
<dbReference type="AlphaFoldDB" id="A0A918A744"/>